<feature type="domain" description="CN hydrolase" evidence="1">
    <location>
        <begin position="4"/>
        <end position="206"/>
    </location>
</feature>
<dbReference type="PROSITE" id="PS50263">
    <property type="entry name" value="CN_HYDROLASE"/>
    <property type="match status" value="1"/>
</dbReference>
<dbReference type="CDD" id="cd07197">
    <property type="entry name" value="nitrilase"/>
    <property type="match status" value="1"/>
</dbReference>
<dbReference type="Pfam" id="PF00795">
    <property type="entry name" value="CN_hydrolase"/>
    <property type="match status" value="1"/>
</dbReference>
<evidence type="ECO:0000259" key="1">
    <source>
        <dbReference type="PROSITE" id="PS50263"/>
    </source>
</evidence>
<reference evidence="2" key="1">
    <citation type="submission" date="2018-05" db="EMBL/GenBank/DDBJ databases">
        <authorList>
            <person name="Lanie J.A."/>
            <person name="Ng W.-L."/>
            <person name="Kazmierczak K.M."/>
            <person name="Andrzejewski T.M."/>
            <person name="Davidsen T.M."/>
            <person name="Wayne K.J."/>
            <person name="Tettelin H."/>
            <person name="Glass J.I."/>
            <person name="Rusch D."/>
            <person name="Podicherti R."/>
            <person name="Tsui H.-C.T."/>
            <person name="Winkler M.E."/>
        </authorList>
    </citation>
    <scope>NUCLEOTIDE SEQUENCE</scope>
</reference>
<dbReference type="Gene3D" id="3.60.110.10">
    <property type="entry name" value="Carbon-nitrogen hydrolase"/>
    <property type="match status" value="1"/>
</dbReference>
<evidence type="ECO:0000313" key="2">
    <source>
        <dbReference type="EMBL" id="SVE21487.1"/>
    </source>
</evidence>
<sequence length="206" mass="23705">MKKLRIASCQFPVTRDITRNARYIRRYMKRASESGADLLHTSEACLSGYARTDFESFDNFDWDLLRSKTQSLRDQCKDYGIGLILGSSHYLDKRNKPTNCLYWIDKRGQIVDRYDKCMCIGCDQRVYSAGNRLVTHTIKGVQIGLAICYDICYPQIYAAYRDLGVKLMLHSFYNARHEGPNCLDVLNGRQVATRCADNLMWAVANN</sequence>
<gene>
    <name evidence="2" type="ORF">METZ01_LOCUS474341</name>
</gene>
<dbReference type="EMBL" id="UINC01201926">
    <property type="protein sequence ID" value="SVE21487.1"/>
    <property type="molecule type" value="Genomic_DNA"/>
</dbReference>
<protein>
    <recommendedName>
        <fullName evidence="1">CN hydrolase domain-containing protein</fullName>
    </recommendedName>
</protein>
<proteinExistence type="predicted"/>
<feature type="non-terminal residue" evidence="2">
    <location>
        <position position="206"/>
    </location>
</feature>
<dbReference type="AlphaFoldDB" id="A0A383BMW4"/>
<dbReference type="PANTHER" id="PTHR23088:SF27">
    <property type="entry name" value="DEAMINATED GLUTATHIONE AMIDASE"/>
    <property type="match status" value="1"/>
</dbReference>
<name>A0A383BMW4_9ZZZZ</name>
<dbReference type="InterPro" id="IPR036526">
    <property type="entry name" value="C-N_Hydrolase_sf"/>
</dbReference>
<dbReference type="InterPro" id="IPR003010">
    <property type="entry name" value="C-N_Hydrolase"/>
</dbReference>
<organism evidence="2">
    <name type="scientific">marine metagenome</name>
    <dbReference type="NCBI Taxonomy" id="408172"/>
    <lineage>
        <taxon>unclassified sequences</taxon>
        <taxon>metagenomes</taxon>
        <taxon>ecological metagenomes</taxon>
    </lineage>
</organism>
<dbReference type="SUPFAM" id="SSF56317">
    <property type="entry name" value="Carbon-nitrogen hydrolase"/>
    <property type="match status" value="1"/>
</dbReference>
<dbReference type="PANTHER" id="PTHR23088">
    <property type="entry name" value="NITRILASE-RELATED"/>
    <property type="match status" value="1"/>
</dbReference>
<accession>A0A383BMW4</accession>